<dbReference type="PANTHER" id="PTHR35271:SF1">
    <property type="entry name" value="ABC TRANSPORTER, SUBSTRATE-BINDING LIPOPROTEIN"/>
    <property type="match status" value="1"/>
</dbReference>
<evidence type="ECO:0000313" key="2">
    <source>
        <dbReference type="Proteomes" id="UP000237351"/>
    </source>
</evidence>
<keyword evidence="2" id="KW-1185">Reference proteome</keyword>
<name>A0A1W6N512_9PROT</name>
<dbReference type="PANTHER" id="PTHR35271">
    <property type="entry name" value="ABC TRANSPORTER, SUBSTRATE-BINDING LIPOPROTEIN-RELATED"/>
    <property type="match status" value="1"/>
</dbReference>
<dbReference type="SUPFAM" id="SSF53822">
    <property type="entry name" value="Periplasmic binding protein-like I"/>
    <property type="match status" value="1"/>
</dbReference>
<dbReference type="CDD" id="cd06325">
    <property type="entry name" value="PBP1_ABC_unchar_transporter"/>
    <property type="match status" value="1"/>
</dbReference>
<dbReference type="AlphaFoldDB" id="A0A1W6N512"/>
<organism evidence="1 2">
    <name type="scientific">Candidatus Nucleicultrix amoebiphila FS5</name>
    <dbReference type="NCBI Taxonomy" id="1414854"/>
    <lineage>
        <taxon>Bacteria</taxon>
        <taxon>Pseudomonadati</taxon>
        <taxon>Pseudomonadota</taxon>
        <taxon>Alphaproteobacteria</taxon>
        <taxon>Holosporales</taxon>
        <taxon>Candidatus Nucleicultricaceae</taxon>
        <taxon>Candidatus Nucleicultrix</taxon>
    </lineage>
</organism>
<gene>
    <name evidence="1" type="ORF">GQ61_05940</name>
</gene>
<reference evidence="1 2" key="1">
    <citation type="submission" date="2014-06" db="EMBL/GenBank/DDBJ databases">
        <title>The genome of the endonuclear symbiont Nucleicultrix amoebiphila.</title>
        <authorList>
            <person name="Schulz F."/>
            <person name="Horn M."/>
        </authorList>
    </citation>
    <scope>NUCLEOTIDE SEQUENCE [LARGE SCALE GENOMIC DNA]</scope>
    <source>
        <strain evidence="1 2">FS5</strain>
    </source>
</reference>
<dbReference type="Proteomes" id="UP000237351">
    <property type="component" value="Chromosome"/>
</dbReference>
<dbReference type="EMBL" id="CP008743">
    <property type="protein sequence ID" value="ARN84902.1"/>
    <property type="molecule type" value="Genomic_DNA"/>
</dbReference>
<evidence type="ECO:0008006" key="3">
    <source>
        <dbReference type="Google" id="ProtNLM"/>
    </source>
</evidence>
<dbReference type="KEGG" id="naf:GQ61_05940"/>
<dbReference type="OrthoDB" id="1680494at2"/>
<dbReference type="Pfam" id="PF04392">
    <property type="entry name" value="ABC_sub_bind"/>
    <property type="match status" value="1"/>
</dbReference>
<dbReference type="InterPro" id="IPR007487">
    <property type="entry name" value="ABC_transpt-TYRBP-like"/>
</dbReference>
<dbReference type="InterPro" id="IPR028082">
    <property type="entry name" value="Peripla_BP_I"/>
</dbReference>
<dbReference type="STRING" id="1414854.GQ61_05940"/>
<dbReference type="RefSeq" id="WP_085784409.1">
    <property type="nucleotide sequence ID" value="NZ_CP008743.1"/>
</dbReference>
<sequence length="321" mass="34739">MKKVFIVLGVVLLGAALFYFNTQKSKNVAQVGLVIPLENRALRDMSQGFVEQLKTLEGDKVVVSVKNAQGDRAIMRSIIEQFKRQNVKAIATIGTEATLLAASKVDEIPIVGLDVTSHVTQEQKNITGIQEGSVIPSFEIIKDVIKDLKKLTVIYSNSEKISQQIMDLKKLADQEGVTLQTLMVQNISEIYTISKHVDPSSQALFILKDIAVASGATTLAKAAEDLKIPFISCDEGSVISGGAMALGNREYDIGKEGADQVQELLKGKAPHQIPLKPADTFVLFLNSTAAQKQGLDEDTVKSVAALKGYQLVMVTQDGAKK</sequence>
<protein>
    <recommendedName>
        <fullName evidence="3">ABC transporter substrate-binding protein</fullName>
    </recommendedName>
</protein>
<accession>A0A1W6N512</accession>
<evidence type="ECO:0000313" key="1">
    <source>
        <dbReference type="EMBL" id="ARN84902.1"/>
    </source>
</evidence>
<dbReference type="Gene3D" id="3.40.50.2300">
    <property type="match status" value="2"/>
</dbReference>
<proteinExistence type="predicted"/>